<dbReference type="RefSeq" id="XP_043165692.1">
    <property type="nucleotide sequence ID" value="XM_043309757.1"/>
</dbReference>
<keyword evidence="4" id="KW-1185">Reference proteome</keyword>
<accession>A0A8J2I175</accession>
<evidence type="ECO:0000313" key="3">
    <source>
        <dbReference type="EMBL" id="CAG5148133.1"/>
    </source>
</evidence>
<keyword evidence="1" id="KW-0175">Coiled coil</keyword>
<sequence>MNILKALRSGGARSPETDTPSTPDFLSGQQQQSDTAMSGPKKARLGFLGTIGYSQNPEIRRRHKRQKEPKNTPSHHYPYSASTEPQPMSSKDVSHGQYHHAPSQAPQPPLARDPTIDPNESNSARPLPTPIYASNMERSPLHMNHTATIEKSRSFDTYNSHTKAGLPNTHTEYFSANNRGRPQSQELVSRAGYKFPILQSQSRETLEEAVTRFPDRNCELSSSFNEEHISLNQHGVQVASVGGLQTEIQRLNNELRASNTKAEDRRKEASDKHQQMIKAQTMLGEQNAKHMQEESYWKSEMEKLKHQHKSEMDEETQRLLNENERIKVYYEEQLRTVHQQEKRRYEQTISSLKQQLTEEHWKWDTHVRGLKDTHEARIKELQGGFDQQMKDEYDQHVQQMLQEKERYEEMMNKHYSDAARTKLEAEQEKLRLREQVQIEQERLQEEQGRREKELKRQEIRLTQKHTDEIFQLRTVTEELKQGLFHRKHFKGLRDRDLANQFLSIVGQVQDFANVEWDSRLALNWPFSEHQLLDLHRENTRKLKKQIIQNTLWVLLYDHIFASPFRILGLEGRDLDRDWIDIHKPYTSSSEWPEISEDVEKRRYETAKSFLAVMESSTWPSGDNLRLKTGYNKSISDLLDALHGALENVATIGDRHAKTLEGLVRLCARMWMEFCSQPYRLIVSLPAGSGDLLSDRRTKERAPTLVLSPELRRYGNSQGEHLASGEVIPDCQAAKTSYPIR</sequence>
<evidence type="ECO:0000313" key="4">
    <source>
        <dbReference type="Proteomes" id="UP000676310"/>
    </source>
</evidence>
<feature type="region of interest" description="Disordered" evidence="2">
    <location>
        <begin position="1"/>
        <end position="130"/>
    </location>
</feature>
<feature type="compositionally biased region" description="Polar residues" evidence="2">
    <location>
        <begin position="80"/>
        <end position="91"/>
    </location>
</feature>
<feature type="coiled-coil region" evidence="1">
    <location>
        <begin position="390"/>
        <end position="460"/>
    </location>
</feature>
<protein>
    <submittedName>
        <fullName evidence="3">Uncharacterized protein</fullName>
    </submittedName>
</protein>
<dbReference type="Proteomes" id="UP000676310">
    <property type="component" value="Unassembled WGS sequence"/>
</dbReference>
<dbReference type="GeneID" id="67013569"/>
<organism evidence="3 4">
    <name type="scientific">Alternaria atra</name>
    <dbReference type="NCBI Taxonomy" id="119953"/>
    <lineage>
        <taxon>Eukaryota</taxon>
        <taxon>Fungi</taxon>
        <taxon>Dikarya</taxon>
        <taxon>Ascomycota</taxon>
        <taxon>Pezizomycotina</taxon>
        <taxon>Dothideomycetes</taxon>
        <taxon>Pleosporomycetidae</taxon>
        <taxon>Pleosporales</taxon>
        <taxon>Pleosporineae</taxon>
        <taxon>Pleosporaceae</taxon>
        <taxon>Alternaria</taxon>
        <taxon>Alternaria sect. Ulocladioides</taxon>
    </lineage>
</organism>
<name>A0A8J2I175_9PLEO</name>
<gene>
    <name evidence="3" type="ORF">ALTATR162_LOCUS2155</name>
</gene>
<comment type="caution">
    <text evidence="3">The sequence shown here is derived from an EMBL/GenBank/DDBJ whole genome shotgun (WGS) entry which is preliminary data.</text>
</comment>
<dbReference type="OrthoDB" id="5430054at2759"/>
<feature type="coiled-coil region" evidence="1">
    <location>
        <begin position="241"/>
        <end position="355"/>
    </location>
</feature>
<dbReference type="AlphaFoldDB" id="A0A8J2I175"/>
<dbReference type="EMBL" id="CAJRGZ010000015">
    <property type="protein sequence ID" value="CAG5148133.1"/>
    <property type="molecule type" value="Genomic_DNA"/>
</dbReference>
<evidence type="ECO:0000256" key="2">
    <source>
        <dbReference type="SAM" id="MobiDB-lite"/>
    </source>
</evidence>
<evidence type="ECO:0000256" key="1">
    <source>
        <dbReference type="SAM" id="Coils"/>
    </source>
</evidence>
<reference evidence="3" key="1">
    <citation type="submission" date="2021-05" db="EMBL/GenBank/DDBJ databases">
        <authorList>
            <person name="Stam R."/>
        </authorList>
    </citation>
    <scope>NUCLEOTIDE SEQUENCE</scope>
    <source>
        <strain evidence="3">CS162</strain>
    </source>
</reference>
<feature type="compositionally biased region" description="Polar residues" evidence="2">
    <location>
        <begin position="17"/>
        <end position="36"/>
    </location>
</feature>
<proteinExistence type="predicted"/>